<dbReference type="EnsemblMetazoa" id="ADAC002275-RA">
    <property type="protein sequence ID" value="ADAC002275-PA"/>
    <property type="gene ID" value="ADAC002275"/>
</dbReference>
<dbReference type="Gene3D" id="3.80.10.10">
    <property type="entry name" value="Ribonuclease Inhibitor"/>
    <property type="match status" value="1"/>
</dbReference>
<dbReference type="PANTHER" id="PTHR24373:SF275">
    <property type="entry name" value="TIR DOMAIN-CONTAINING PROTEIN"/>
    <property type="match status" value="1"/>
</dbReference>
<accession>W5JT80</accession>
<dbReference type="VEuPathDB" id="VectorBase:ADAR2_001003"/>
<reference evidence="3" key="3">
    <citation type="journal article" date="2013" name="Nucleic Acids Res.">
        <title>The genome of Anopheles darlingi, the main neotropical malaria vector.</title>
        <authorList>
            <person name="Marinotti O."/>
            <person name="Cerqueira G.C."/>
            <person name="de Almeida L.G."/>
            <person name="Ferro M.I."/>
            <person name="Loreto E.L."/>
            <person name="Zaha A."/>
            <person name="Teixeira S.M."/>
            <person name="Wespiser A.R."/>
            <person name="Almeida E Silva A."/>
            <person name="Schlindwein A.D."/>
            <person name="Pacheco A.C."/>
            <person name="Silva A.L."/>
            <person name="Graveley B.R."/>
            <person name="Walenz B.P."/>
            <person name="Lima Bde A."/>
            <person name="Ribeiro C.A."/>
            <person name="Nunes-Silva C.G."/>
            <person name="de Carvalho C.R."/>
            <person name="Soares C.M."/>
            <person name="de Menezes C.B."/>
            <person name="Matiolli C."/>
            <person name="Caffrey D."/>
            <person name="Araujo D.A."/>
            <person name="de Oliveira D.M."/>
            <person name="Golenbock D."/>
            <person name="Grisard E.C."/>
            <person name="Fantinatti-Garboggini F."/>
            <person name="de Carvalho F.M."/>
            <person name="Barcellos F.G."/>
            <person name="Prosdocimi F."/>
            <person name="May G."/>
            <person name="Azevedo Junior G.M."/>
            <person name="Guimaraes G.M."/>
            <person name="Goldman G.H."/>
            <person name="Padilha I.Q."/>
            <person name="Batista Jda S."/>
            <person name="Ferro J.A."/>
            <person name="Ribeiro J.M."/>
            <person name="Fietto J.L."/>
            <person name="Dabbas K.M."/>
            <person name="Cerdeira L."/>
            <person name="Agnez-Lima L.F."/>
            <person name="Brocchi M."/>
            <person name="de Carvalho M.O."/>
            <person name="Teixeira Mde M."/>
            <person name="Diniz Maia Mde M."/>
            <person name="Goldman M.H."/>
            <person name="Cruz Schneider M.P."/>
            <person name="Felipe M.S."/>
            <person name="Hungria M."/>
            <person name="Nicolas M.F."/>
            <person name="Pereira M."/>
            <person name="Montes M.A."/>
            <person name="Cantao M.E."/>
            <person name="Vincentz M."/>
            <person name="Rafael M.S."/>
            <person name="Silverman N."/>
            <person name="Stoco P.H."/>
            <person name="Souza R.C."/>
            <person name="Vicentini R."/>
            <person name="Gazzinelli R.T."/>
            <person name="Neves Rde O."/>
            <person name="Silva R."/>
            <person name="Astolfi-Filho S."/>
            <person name="Maciel T.E."/>
            <person name="Urmenyi T.P."/>
            <person name="Tadei W.P."/>
            <person name="Camargo E.P."/>
            <person name="de Vasconcelos A.T."/>
        </authorList>
    </citation>
    <scope>NUCLEOTIDE SEQUENCE</scope>
</reference>
<evidence type="ECO:0000313" key="3">
    <source>
        <dbReference type="EMBL" id="ETN65934.1"/>
    </source>
</evidence>
<organism evidence="3">
    <name type="scientific">Anopheles darlingi</name>
    <name type="common">Mosquito</name>
    <dbReference type="NCBI Taxonomy" id="43151"/>
    <lineage>
        <taxon>Eukaryota</taxon>
        <taxon>Metazoa</taxon>
        <taxon>Ecdysozoa</taxon>
        <taxon>Arthropoda</taxon>
        <taxon>Hexapoda</taxon>
        <taxon>Insecta</taxon>
        <taxon>Pterygota</taxon>
        <taxon>Neoptera</taxon>
        <taxon>Endopterygota</taxon>
        <taxon>Diptera</taxon>
        <taxon>Nematocera</taxon>
        <taxon>Culicoidea</taxon>
        <taxon>Culicidae</taxon>
        <taxon>Anophelinae</taxon>
        <taxon>Anopheles</taxon>
    </lineage>
</organism>
<dbReference type="PANTHER" id="PTHR24373">
    <property type="entry name" value="SLIT RELATED LEUCINE-RICH REPEAT NEURONAL PROTEIN"/>
    <property type="match status" value="1"/>
</dbReference>
<sequence>MAMRLAIYILLMCCCTLEATVSSSTAICVKPRGKICSINVLNEDTSRPTSLLPDLTDRVELHVVSGQVKALTETNTRSSNMEKLRILRLEGLGLESVFVRGHFEELHLRGNRIVNLTITGSDTYSLKVLDLRKNQFANVTQLQPFERMVELKLDDNQITVLALEPFSRMTQLRLLSLAGNRINQIVPSMKPFELGELEYFSLARNELVSFGTANWQLPSLKELLLNNNRLVELPDIIDFEQFFSLEQLALGENDWSCSWLDRALGSVLKPDSETSIKLDVGPNTECASEKVAGICCKFTISSSNVDAPTTASGELFVQEIRQARQQSEKLTAVHDEFVRSWNERLKVLHTKLQNMLVGLMAELQVNKPVTVLQVKQLSEDLEDLKKQLISLEKDKHMRDQMEKRLRHFMIEMKNKLLNQTIETDKLLSQVSELRYSFDKQIMERTKENITHV</sequence>
<protein>
    <recommendedName>
        <fullName evidence="6">Leucine-rich immune protein (Short)</fullName>
    </recommendedName>
</protein>
<dbReference type="PROSITE" id="PS51450">
    <property type="entry name" value="LRR"/>
    <property type="match status" value="1"/>
</dbReference>
<evidence type="ECO:0000256" key="2">
    <source>
        <dbReference type="SAM" id="SignalP"/>
    </source>
</evidence>
<dbReference type="STRING" id="43151.W5JT80"/>
<proteinExistence type="predicted"/>
<gene>
    <name evidence="3" type="ORF">AND_002275</name>
</gene>
<evidence type="ECO:0000256" key="1">
    <source>
        <dbReference type="ARBA" id="ARBA00022729"/>
    </source>
</evidence>
<dbReference type="eggNOG" id="KOG0619">
    <property type="taxonomic scope" value="Eukaryota"/>
</dbReference>
<feature type="chain" id="PRO_5010155940" description="Leucine-rich immune protein (Short)" evidence="2">
    <location>
        <begin position="20"/>
        <end position="452"/>
    </location>
</feature>
<feature type="signal peptide" evidence="2">
    <location>
        <begin position="1"/>
        <end position="19"/>
    </location>
</feature>
<dbReference type="Proteomes" id="UP000000673">
    <property type="component" value="Unassembled WGS sequence"/>
</dbReference>
<keyword evidence="1 2" id="KW-0732">Signal</keyword>
<dbReference type="VEuPathDB" id="VectorBase:ADAC002275"/>
<reference evidence="4" key="4">
    <citation type="submission" date="2015-06" db="UniProtKB">
        <authorList>
            <consortium name="EnsemblMetazoa"/>
        </authorList>
    </citation>
    <scope>IDENTIFICATION</scope>
</reference>
<dbReference type="EMBL" id="ADMH02000549">
    <property type="protein sequence ID" value="ETN65934.1"/>
    <property type="molecule type" value="Genomic_DNA"/>
</dbReference>
<name>W5JT80_ANODA</name>
<dbReference type="InterPro" id="IPR001611">
    <property type="entry name" value="Leu-rich_rpt"/>
</dbReference>
<evidence type="ECO:0008006" key="6">
    <source>
        <dbReference type="Google" id="ProtNLM"/>
    </source>
</evidence>
<dbReference type="OMA" id="AMANNSW"/>
<evidence type="ECO:0000313" key="4">
    <source>
        <dbReference type="EnsemblMetazoa" id="ADAC002275-PA"/>
    </source>
</evidence>
<keyword evidence="5" id="KW-1185">Reference proteome</keyword>
<reference evidence="3" key="2">
    <citation type="submission" date="2010-05" db="EMBL/GenBank/DDBJ databases">
        <authorList>
            <person name="Almeida L.G."/>
            <person name="Nicolas M.F."/>
            <person name="Souza R.C."/>
            <person name="Vasconcelos A.T.R."/>
        </authorList>
    </citation>
    <scope>NUCLEOTIDE SEQUENCE</scope>
</reference>
<dbReference type="AlphaFoldDB" id="W5JT80"/>
<evidence type="ECO:0000313" key="5">
    <source>
        <dbReference type="Proteomes" id="UP000000673"/>
    </source>
</evidence>
<dbReference type="InterPro" id="IPR032675">
    <property type="entry name" value="LRR_dom_sf"/>
</dbReference>
<dbReference type="SUPFAM" id="SSF52058">
    <property type="entry name" value="L domain-like"/>
    <property type="match status" value="1"/>
</dbReference>
<dbReference type="HOGENOM" id="CLU_051076_0_0_1"/>
<reference evidence="3 5" key="1">
    <citation type="journal article" date="2010" name="BMC Genomics">
        <title>Combination of measures distinguishes pre-miRNAs from other stem-loops in the genome of the newly sequenced Anopheles darlingi.</title>
        <authorList>
            <person name="Mendes N.D."/>
            <person name="Freitas A.T."/>
            <person name="Vasconcelos A.T."/>
            <person name="Sagot M.F."/>
        </authorList>
    </citation>
    <scope>NUCLEOTIDE SEQUENCE</scope>
</reference>
<dbReference type="InterPro" id="IPR050328">
    <property type="entry name" value="Dev_Immune_Receptor"/>
</dbReference>